<evidence type="ECO:0000256" key="1">
    <source>
        <dbReference type="ARBA" id="ARBA00000375"/>
    </source>
</evidence>
<dbReference type="InterPro" id="IPR006710">
    <property type="entry name" value="Glyco_hydro_43"/>
</dbReference>
<dbReference type="InParanoid" id="A0A2K1QIY9"/>
<dbReference type="OrthoDB" id="195678at2759"/>
<comment type="similarity">
    <text evidence="3 7">Belongs to the glycosyl hydrolase 43 family.</text>
</comment>
<dbReference type="GO" id="GO:0046558">
    <property type="term" value="F:arabinan endo-1,5-alpha-L-arabinosidase activity"/>
    <property type="evidence" value="ECO:0007669"/>
    <property type="project" value="UniProtKB-EC"/>
</dbReference>
<comment type="catalytic activity">
    <reaction evidence="1 7">
        <text>Endohydrolysis of (1-&gt;5)-alpha-arabinofuranosidic linkages in (1-&gt;5)-arabinans.</text>
        <dbReference type="EC" id="3.2.1.99"/>
    </reaction>
</comment>
<feature type="active site" description="Proton acceptor" evidence="8">
    <location>
        <position position="36"/>
    </location>
</feature>
<evidence type="ECO:0000256" key="7">
    <source>
        <dbReference type="PIRNR" id="PIRNR026534"/>
    </source>
</evidence>
<dbReference type="InterPro" id="IPR050727">
    <property type="entry name" value="GH43_arabinanases"/>
</dbReference>
<comment type="pathway">
    <text evidence="2 7">Glycan metabolism; L-arabinan degradation.</text>
</comment>
<accession>A0A2K1QIY9</accession>
<feature type="site" description="Important for catalytic activity, responsible for pKa modulation of the active site Glu and correct orientation of both the proton donor and substrate" evidence="9">
    <location>
        <position position="149"/>
    </location>
</feature>
<protein>
    <recommendedName>
        <fullName evidence="4 7">Arabinan endo-1,5-alpha-L-arabinosidase</fullName>
        <ecNumber evidence="4 7">3.2.1.99</ecNumber>
    </recommendedName>
</protein>
<dbReference type="InterPro" id="IPR023296">
    <property type="entry name" value="Glyco_hydro_beta-prop_sf"/>
</dbReference>
<feature type="signal peptide" evidence="10">
    <location>
        <begin position="1"/>
        <end position="20"/>
    </location>
</feature>
<keyword evidence="10" id="KW-0732">Signal</keyword>
<evidence type="ECO:0000256" key="5">
    <source>
        <dbReference type="ARBA" id="ARBA00022801"/>
    </source>
</evidence>
<keyword evidence="6 7" id="KW-0326">Glycosidase</keyword>
<evidence type="ECO:0000256" key="6">
    <source>
        <dbReference type="ARBA" id="ARBA00023295"/>
    </source>
</evidence>
<dbReference type="CDD" id="cd18831">
    <property type="entry name" value="GH43_AnAbnA-like"/>
    <property type="match status" value="1"/>
</dbReference>
<evidence type="ECO:0000256" key="9">
    <source>
        <dbReference type="PIRSR" id="PIRSR606710-2"/>
    </source>
</evidence>
<evidence type="ECO:0000313" key="12">
    <source>
        <dbReference type="Proteomes" id="UP000243797"/>
    </source>
</evidence>
<evidence type="ECO:0000256" key="4">
    <source>
        <dbReference type="ARBA" id="ARBA00012586"/>
    </source>
</evidence>
<dbReference type="SUPFAM" id="SSF75005">
    <property type="entry name" value="Arabinanase/levansucrase/invertase"/>
    <property type="match status" value="1"/>
</dbReference>
<proteinExistence type="inferred from homology"/>
<dbReference type="EMBL" id="NKHZ01000081">
    <property type="protein sequence ID" value="PNS15107.1"/>
    <property type="molecule type" value="Genomic_DNA"/>
</dbReference>
<evidence type="ECO:0000313" key="11">
    <source>
        <dbReference type="EMBL" id="PNS15107.1"/>
    </source>
</evidence>
<dbReference type="AlphaFoldDB" id="A0A2K1QIY9"/>
<dbReference type="Gene3D" id="2.115.10.20">
    <property type="entry name" value="Glycosyl hydrolase domain, family 43"/>
    <property type="match status" value="1"/>
</dbReference>
<dbReference type="EC" id="3.2.1.99" evidence="4 7"/>
<dbReference type="Proteomes" id="UP000243797">
    <property type="component" value="Unassembled WGS sequence"/>
</dbReference>
<reference evidence="11 12" key="1">
    <citation type="submission" date="2017-06" db="EMBL/GenBank/DDBJ databases">
        <title>Draft genome sequence of a variant of Elsinoe murrayae.</title>
        <authorList>
            <person name="Cheng Q."/>
        </authorList>
    </citation>
    <scope>NUCLEOTIDE SEQUENCE [LARGE SCALE GENOMIC DNA]</scope>
    <source>
        <strain evidence="11 12">CQ-2017a</strain>
    </source>
</reference>
<dbReference type="GO" id="GO:0031222">
    <property type="term" value="P:arabinan catabolic process"/>
    <property type="evidence" value="ECO:0007669"/>
    <property type="project" value="UniProtKB-UniPathway"/>
</dbReference>
<evidence type="ECO:0000256" key="2">
    <source>
        <dbReference type="ARBA" id="ARBA00004834"/>
    </source>
</evidence>
<name>A0A2K1QIY9_9PEZI</name>
<organism evidence="11 12">
    <name type="scientific">Sphaceloma murrayae</name>
    <dbReference type="NCBI Taxonomy" id="2082308"/>
    <lineage>
        <taxon>Eukaryota</taxon>
        <taxon>Fungi</taxon>
        <taxon>Dikarya</taxon>
        <taxon>Ascomycota</taxon>
        <taxon>Pezizomycotina</taxon>
        <taxon>Dothideomycetes</taxon>
        <taxon>Dothideomycetidae</taxon>
        <taxon>Myriangiales</taxon>
        <taxon>Elsinoaceae</taxon>
        <taxon>Sphaceloma</taxon>
    </lineage>
</organism>
<dbReference type="InterPro" id="IPR016840">
    <property type="entry name" value="Glyco_hydro_43_endo_a_Ara-ase"/>
</dbReference>
<dbReference type="Pfam" id="PF04616">
    <property type="entry name" value="Glyco_hydro_43"/>
    <property type="match status" value="1"/>
</dbReference>
<evidence type="ECO:0000256" key="3">
    <source>
        <dbReference type="ARBA" id="ARBA00009865"/>
    </source>
</evidence>
<gene>
    <name evidence="11" type="ORF">CAC42_2336</name>
</gene>
<evidence type="ECO:0000256" key="8">
    <source>
        <dbReference type="PIRSR" id="PIRSR606710-1"/>
    </source>
</evidence>
<feature type="active site" description="Proton donor" evidence="8">
    <location>
        <position position="201"/>
    </location>
</feature>
<keyword evidence="12" id="KW-1185">Reference proteome</keyword>
<comment type="caution">
    <text evidence="11">The sequence shown here is derived from an EMBL/GenBank/DDBJ whole genome shotgun (WGS) entry which is preliminary data.</text>
</comment>
<feature type="chain" id="PRO_5014449145" description="Arabinan endo-1,5-alpha-L-arabinosidase" evidence="10">
    <location>
        <begin position="21"/>
        <end position="322"/>
    </location>
</feature>
<sequence length="322" mass="34785">MKSFTSLLLTLTALVALVHAYAKPLSCTGICTNTHDPALIRRSSDGKYFRFATGGRMPIFTAPALTGPWSQAGTVLSANAKVSGQNKDMWAPDVSQVGDTYYLFYSASSFGSQNSNIGLATSKTMEPGSWTDLGAVFSSKTGDRYNAIDAQLMNTGNGMVVNFGSFWSNLFQFNIDLAKPTAGKSAPTQLIFQPAGEHAVEAAYMIKRDNWFYMFFSAGKCCGYDKSRPAAGQEYSIRVCRSTRSNGGFVDKNGVDCLKGGGTVVLPSHDNIYGPGGQGVYLDPREGWLLYYHYVDTTISYSDGAKRLGINKIGWAGGWPSV</sequence>
<evidence type="ECO:0000256" key="10">
    <source>
        <dbReference type="SAM" id="SignalP"/>
    </source>
</evidence>
<dbReference type="PANTHER" id="PTHR43301">
    <property type="entry name" value="ARABINAN ENDO-1,5-ALPHA-L-ARABINOSIDASE"/>
    <property type="match status" value="1"/>
</dbReference>
<dbReference type="PIRSF" id="PIRSF026534">
    <property type="entry name" value="Endo_alpha-L-arabinosidase"/>
    <property type="match status" value="1"/>
</dbReference>
<dbReference type="UniPathway" id="UPA00667"/>
<dbReference type="STRING" id="2082308.A0A2K1QIY9"/>
<dbReference type="PANTHER" id="PTHR43301:SF3">
    <property type="entry name" value="ARABINAN ENDO-1,5-ALPHA-L-ARABINOSIDASE A-RELATED"/>
    <property type="match status" value="1"/>
</dbReference>
<keyword evidence="5 7" id="KW-0378">Hydrolase</keyword>